<proteinExistence type="predicted"/>
<comment type="caution">
    <text evidence="1">The sequence shown here is derived from an EMBL/GenBank/DDBJ whole genome shotgun (WGS) entry which is preliminary data.</text>
</comment>
<name>A0A1X2IHH4_9FUNG</name>
<dbReference type="Proteomes" id="UP000193560">
    <property type="component" value="Unassembled WGS sequence"/>
</dbReference>
<accession>A0A1X2IHH4</accession>
<dbReference type="OrthoDB" id="4590138at2759"/>
<keyword evidence="2" id="KW-1185">Reference proteome</keyword>
<dbReference type="EMBL" id="MCGE01000011">
    <property type="protein sequence ID" value="ORZ16500.1"/>
    <property type="molecule type" value="Genomic_DNA"/>
</dbReference>
<dbReference type="PANTHER" id="PTHR39474">
    <property type="entry name" value="UNNAMED PRODUCT"/>
    <property type="match status" value="1"/>
</dbReference>
<evidence type="ECO:0000313" key="2">
    <source>
        <dbReference type="Proteomes" id="UP000193560"/>
    </source>
</evidence>
<reference evidence="1 2" key="1">
    <citation type="submission" date="2016-07" db="EMBL/GenBank/DDBJ databases">
        <title>Pervasive Adenine N6-methylation of Active Genes in Fungi.</title>
        <authorList>
            <consortium name="DOE Joint Genome Institute"/>
            <person name="Mondo S.J."/>
            <person name="Dannebaum R.O."/>
            <person name="Kuo R.C."/>
            <person name="Labutti K."/>
            <person name="Haridas S."/>
            <person name="Kuo A."/>
            <person name="Salamov A."/>
            <person name="Ahrendt S.R."/>
            <person name="Lipzen A."/>
            <person name="Sullivan W."/>
            <person name="Andreopoulos W.B."/>
            <person name="Clum A."/>
            <person name="Lindquist E."/>
            <person name="Daum C."/>
            <person name="Ramamoorthy G.K."/>
            <person name="Gryganskyi A."/>
            <person name="Culley D."/>
            <person name="Magnuson J.K."/>
            <person name="James T.Y."/>
            <person name="O'Malley M.A."/>
            <person name="Stajich J.E."/>
            <person name="Spatafora J.W."/>
            <person name="Visel A."/>
            <person name="Grigoriev I.V."/>
        </authorList>
    </citation>
    <scope>NUCLEOTIDE SEQUENCE [LARGE SCALE GENOMIC DNA]</scope>
    <source>
        <strain evidence="1 2">NRRL 1336</strain>
    </source>
</reference>
<dbReference type="AlphaFoldDB" id="A0A1X2IHH4"/>
<evidence type="ECO:0000313" key="1">
    <source>
        <dbReference type="EMBL" id="ORZ16500.1"/>
    </source>
</evidence>
<dbReference type="PANTHER" id="PTHR39474:SF1">
    <property type="entry name" value="FUNGAL SPECIFIC TRANSCRIPTION FACTOR"/>
    <property type="match status" value="1"/>
</dbReference>
<sequence length="110" mass="12369">MFRPFSKRFYRSTRSLMSSSPSTEAKPMLALPARAEETVEQVGIDDTYKLKELGPIVVNADGTLSRINNWKDMADIEKANVNRILLKRNRARLDQLKAQAAADEAKEEGS</sequence>
<protein>
    <submittedName>
        <fullName evidence="1">Uncharacterized protein</fullName>
    </submittedName>
</protein>
<organism evidence="1 2">
    <name type="scientific">Absidia repens</name>
    <dbReference type="NCBI Taxonomy" id="90262"/>
    <lineage>
        <taxon>Eukaryota</taxon>
        <taxon>Fungi</taxon>
        <taxon>Fungi incertae sedis</taxon>
        <taxon>Mucoromycota</taxon>
        <taxon>Mucoromycotina</taxon>
        <taxon>Mucoromycetes</taxon>
        <taxon>Mucorales</taxon>
        <taxon>Cunninghamellaceae</taxon>
        <taxon>Absidia</taxon>
    </lineage>
</organism>
<dbReference type="STRING" id="90262.A0A1X2IHH4"/>
<gene>
    <name evidence="1" type="ORF">BCR42DRAFT_415180</name>
</gene>